<dbReference type="Proteomes" id="UP000419017">
    <property type="component" value="Unassembled WGS sequence"/>
</dbReference>
<protein>
    <recommendedName>
        <fullName evidence="3">Trigger factor</fullName>
    </recommendedName>
</protein>
<evidence type="ECO:0000313" key="1">
    <source>
        <dbReference type="EMBL" id="VWL85334.1"/>
    </source>
</evidence>
<name>A0A6I8MDT6_9FUSO</name>
<gene>
    <name evidence="1" type="ORF">OMES3154_00619</name>
</gene>
<keyword evidence="2" id="KW-1185">Reference proteome</keyword>
<evidence type="ECO:0000313" key="2">
    <source>
        <dbReference type="Proteomes" id="UP000419017"/>
    </source>
</evidence>
<dbReference type="EMBL" id="CABWIB010000001">
    <property type="protein sequence ID" value="VWL85334.1"/>
    <property type="molecule type" value="Genomic_DNA"/>
</dbReference>
<accession>A0A6I8MDT6</accession>
<proteinExistence type="predicted"/>
<organism evidence="1 2">
    <name type="scientific">Oceanivirga miroungae</name>
    <dbReference type="NCBI Taxonomy" id="1130046"/>
    <lineage>
        <taxon>Bacteria</taxon>
        <taxon>Fusobacteriati</taxon>
        <taxon>Fusobacteriota</taxon>
        <taxon>Fusobacteriia</taxon>
        <taxon>Fusobacteriales</taxon>
        <taxon>Leptotrichiaceae</taxon>
        <taxon>Oceanivirga</taxon>
    </lineage>
</organism>
<dbReference type="RefSeq" id="WP_156683341.1">
    <property type="nucleotide sequence ID" value="NZ_CABWIB010000001.1"/>
</dbReference>
<reference evidence="1 2" key="1">
    <citation type="submission" date="2019-10" db="EMBL/GenBank/DDBJ databases">
        <authorList>
            <person name="Blom J."/>
        </authorList>
    </citation>
    <scope>NUCLEOTIDE SEQUENCE [LARGE SCALE GENOMIC DNA]</scope>
    <source>
        <strain evidence="1 2">ES3154-GLU</strain>
    </source>
</reference>
<evidence type="ECO:0008006" key="3">
    <source>
        <dbReference type="Google" id="ProtNLM"/>
    </source>
</evidence>
<dbReference type="AlphaFoldDB" id="A0A6I8MDT6"/>
<sequence>MKKLDLSLTKEELTKLNYEKNAIRNLLVSRAIYNESLEYEFTKEEQNILDLYIENEKITIYLKQEAETKMMINENQIIDAYNANKSFFEENKMSFKEAHEMIKEQLKESLFEKLANEFISEIVLKMDDSVTLTKDEILATKGDANNIKQVLQNKIIKEYALKNNFYKENEEALDLVASDIRINYYTSVINSKDIQVSNEEIDKVYEENKEAFENVEFDKAKEMIAIRLANEKVAAKTQEYAQMLIEKYDIDKKVEEILNDRI</sequence>